<keyword evidence="1" id="KW-0812">Transmembrane</keyword>
<keyword evidence="1" id="KW-1133">Transmembrane helix</keyword>
<dbReference type="EMBL" id="BAAABW010000036">
    <property type="protein sequence ID" value="GAA0376019.1"/>
    <property type="molecule type" value="Genomic_DNA"/>
</dbReference>
<feature type="transmembrane region" description="Helical" evidence="1">
    <location>
        <begin position="18"/>
        <end position="36"/>
    </location>
</feature>
<protein>
    <submittedName>
        <fullName evidence="2">Uncharacterized protein</fullName>
    </submittedName>
</protein>
<accession>A0ABN0XXK9</accession>
<proteinExistence type="predicted"/>
<organism evidence="2 3">
    <name type="scientific">Streptomyces blastmyceticus</name>
    <dbReference type="NCBI Taxonomy" id="68180"/>
    <lineage>
        <taxon>Bacteria</taxon>
        <taxon>Bacillati</taxon>
        <taxon>Actinomycetota</taxon>
        <taxon>Actinomycetes</taxon>
        <taxon>Kitasatosporales</taxon>
        <taxon>Streptomycetaceae</taxon>
        <taxon>Streptomyces</taxon>
    </lineage>
</organism>
<dbReference type="RefSeq" id="WP_344123325.1">
    <property type="nucleotide sequence ID" value="NZ_BAAABW010000036.1"/>
</dbReference>
<keyword evidence="1" id="KW-0472">Membrane</keyword>
<sequence>MSYSTLRDGGRTGRRSRVLTGVLAIAALVAALVALWQTQSTPLARRSYCWGAWPEDGGLFHRGAHDRTARESAPAPGRPSGLCTLRWRGGQGSGAYEQRVELRLGTGPGEAVARRAWLDGLFEGGDTALPGRLPGFTAAGSGALVLPASCDVAGRPSVVTFTSSYTDTAGRGDHPGFPDGASPANTGALLVSAANRAAEATGCSSAPPMRLRARAMTTRPVRVNPGASPGRCAIPGLGVEGAAADGSDDRLTDTVGSVHDDFQTCAVSGDGQWAARFTMVGRPRIVALFDGLTGDSPPAPGWRAHGRIDATGALIRADCDGRATVFTMRTGPGRTHTGLDDPRRSFPVFVDAVGERIGCARLRAR</sequence>
<comment type="caution">
    <text evidence="2">The sequence shown here is derived from an EMBL/GenBank/DDBJ whole genome shotgun (WGS) entry which is preliminary data.</text>
</comment>
<reference evidence="2 3" key="1">
    <citation type="journal article" date="2019" name="Int. J. Syst. Evol. Microbiol.">
        <title>The Global Catalogue of Microorganisms (GCM) 10K type strain sequencing project: providing services to taxonomists for standard genome sequencing and annotation.</title>
        <authorList>
            <consortium name="The Broad Institute Genomics Platform"/>
            <consortium name="The Broad Institute Genome Sequencing Center for Infectious Disease"/>
            <person name="Wu L."/>
            <person name="Ma J."/>
        </authorList>
    </citation>
    <scope>NUCLEOTIDE SEQUENCE [LARGE SCALE GENOMIC DNA]</scope>
    <source>
        <strain evidence="2 3">JCM 4565</strain>
    </source>
</reference>
<gene>
    <name evidence="2" type="ORF">GCM10010319_63160</name>
</gene>
<evidence type="ECO:0000256" key="1">
    <source>
        <dbReference type="SAM" id="Phobius"/>
    </source>
</evidence>
<evidence type="ECO:0000313" key="2">
    <source>
        <dbReference type="EMBL" id="GAA0376019.1"/>
    </source>
</evidence>
<evidence type="ECO:0000313" key="3">
    <source>
        <dbReference type="Proteomes" id="UP001500063"/>
    </source>
</evidence>
<keyword evidence="3" id="KW-1185">Reference proteome</keyword>
<name>A0ABN0XXK9_9ACTN</name>
<dbReference type="Proteomes" id="UP001500063">
    <property type="component" value="Unassembled WGS sequence"/>
</dbReference>